<sequence>MRDNLDFAFCCSSDFRFHGNTVVPLESLIHQVHVFWTPPTKDNALYGTLSGLFHCSFSSMMGH</sequence>
<name>A0A9D4E270_DREPO</name>
<keyword evidence="2" id="KW-1185">Reference proteome</keyword>
<protein>
    <submittedName>
        <fullName evidence="1">Uncharacterized protein</fullName>
    </submittedName>
</protein>
<accession>A0A9D4E270</accession>
<comment type="caution">
    <text evidence="1">The sequence shown here is derived from an EMBL/GenBank/DDBJ whole genome shotgun (WGS) entry which is preliminary data.</text>
</comment>
<organism evidence="1 2">
    <name type="scientific">Dreissena polymorpha</name>
    <name type="common">Zebra mussel</name>
    <name type="synonym">Mytilus polymorpha</name>
    <dbReference type="NCBI Taxonomy" id="45954"/>
    <lineage>
        <taxon>Eukaryota</taxon>
        <taxon>Metazoa</taxon>
        <taxon>Spiralia</taxon>
        <taxon>Lophotrochozoa</taxon>
        <taxon>Mollusca</taxon>
        <taxon>Bivalvia</taxon>
        <taxon>Autobranchia</taxon>
        <taxon>Heteroconchia</taxon>
        <taxon>Euheterodonta</taxon>
        <taxon>Imparidentia</taxon>
        <taxon>Neoheterodontei</taxon>
        <taxon>Myida</taxon>
        <taxon>Dreissenoidea</taxon>
        <taxon>Dreissenidae</taxon>
        <taxon>Dreissena</taxon>
    </lineage>
</organism>
<dbReference type="AlphaFoldDB" id="A0A9D4E270"/>
<evidence type="ECO:0000313" key="2">
    <source>
        <dbReference type="Proteomes" id="UP000828390"/>
    </source>
</evidence>
<evidence type="ECO:0000313" key="1">
    <source>
        <dbReference type="EMBL" id="KAH3771841.1"/>
    </source>
</evidence>
<dbReference type="Proteomes" id="UP000828390">
    <property type="component" value="Unassembled WGS sequence"/>
</dbReference>
<gene>
    <name evidence="1" type="ORF">DPMN_173170</name>
</gene>
<reference evidence="1" key="1">
    <citation type="journal article" date="2019" name="bioRxiv">
        <title>The Genome of the Zebra Mussel, Dreissena polymorpha: A Resource for Invasive Species Research.</title>
        <authorList>
            <person name="McCartney M.A."/>
            <person name="Auch B."/>
            <person name="Kono T."/>
            <person name="Mallez S."/>
            <person name="Zhang Y."/>
            <person name="Obille A."/>
            <person name="Becker A."/>
            <person name="Abrahante J.E."/>
            <person name="Garbe J."/>
            <person name="Badalamenti J.P."/>
            <person name="Herman A."/>
            <person name="Mangelson H."/>
            <person name="Liachko I."/>
            <person name="Sullivan S."/>
            <person name="Sone E.D."/>
            <person name="Koren S."/>
            <person name="Silverstein K.A.T."/>
            <person name="Beckman K.B."/>
            <person name="Gohl D.M."/>
        </authorList>
    </citation>
    <scope>NUCLEOTIDE SEQUENCE</scope>
    <source>
        <strain evidence="1">Duluth1</strain>
        <tissue evidence="1">Whole animal</tissue>
    </source>
</reference>
<reference evidence="1" key="2">
    <citation type="submission" date="2020-11" db="EMBL/GenBank/DDBJ databases">
        <authorList>
            <person name="McCartney M.A."/>
            <person name="Auch B."/>
            <person name="Kono T."/>
            <person name="Mallez S."/>
            <person name="Becker A."/>
            <person name="Gohl D.M."/>
            <person name="Silverstein K.A.T."/>
            <person name="Koren S."/>
            <person name="Bechman K.B."/>
            <person name="Herman A."/>
            <person name="Abrahante J.E."/>
            <person name="Garbe J."/>
        </authorList>
    </citation>
    <scope>NUCLEOTIDE SEQUENCE</scope>
    <source>
        <strain evidence="1">Duluth1</strain>
        <tissue evidence="1">Whole animal</tissue>
    </source>
</reference>
<proteinExistence type="predicted"/>
<dbReference type="EMBL" id="JAIWYP010000009">
    <property type="protein sequence ID" value="KAH3771841.1"/>
    <property type="molecule type" value="Genomic_DNA"/>
</dbReference>